<reference evidence="4 5" key="1">
    <citation type="submission" date="2016-06" db="EMBL/GenBank/DDBJ databases">
        <authorList>
            <person name="Kjaerup R.B."/>
            <person name="Dalgaard T.S."/>
            <person name="Juul-Madsen H.R."/>
        </authorList>
    </citation>
    <scope>NUCLEOTIDE SEQUENCE [LARGE SCALE GENOMIC DNA]</scope>
</reference>
<dbReference type="InterPro" id="IPR036686">
    <property type="entry name" value="Class_II_Hydrophobin_sf"/>
</dbReference>
<protein>
    <recommendedName>
        <fullName evidence="6">Hydrophobin</fullName>
    </recommendedName>
</protein>
<evidence type="ECO:0000313" key="5">
    <source>
        <dbReference type="Proteomes" id="UP000215127"/>
    </source>
</evidence>
<gene>
    <name evidence="4" type="ORF">ZT3D7_G8929</name>
</gene>
<evidence type="ECO:0000256" key="1">
    <source>
        <dbReference type="ARBA" id="ARBA00009576"/>
    </source>
</evidence>
<feature type="signal peptide" evidence="3">
    <location>
        <begin position="1"/>
        <end position="17"/>
    </location>
</feature>
<dbReference type="InterPro" id="IPR010636">
    <property type="entry name" value="Class_II_hydrophobin"/>
</dbReference>
<dbReference type="SUPFAM" id="SSF101751">
    <property type="entry name" value="Hydrophobin II, HfbII"/>
    <property type="match status" value="1"/>
</dbReference>
<organism evidence="4 5">
    <name type="scientific">Zymoseptoria tritici (strain ST99CH_3D7)</name>
    <dbReference type="NCBI Taxonomy" id="1276538"/>
    <lineage>
        <taxon>Eukaryota</taxon>
        <taxon>Fungi</taxon>
        <taxon>Dikarya</taxon>
        <taxon>Ascomycota</taxon>
        <taxon>Pezizomycotina</taxon>
        <taxon>Dothideomycetes</taxon>
        <taxon>Dothideomycetidae</taxon>
        <taxon>Mycosphaerellales</taxon>
        <taxon>Mycosphaerellaceae</taxon>
        <taxon>Zymoseptoria</taxon>
    </lineage>
</organism>
<keyword evidence="5" id="KW-1185">Reference proteome</keyword>
<accession>A0A1X7S2A2</accession>
<keyword evidence="3" id="KW-0732">Signal</keyword>
<feature type="chain" id="PRO_5013321897" description="Hydrophobin" evidence="3">
    <location>
        <begin position="18"/>
        <end position="100"/>
    </location>
</feature>
<sequence length="100" mass="10374">MQIHIFATFFFASMAVAMPADSLSRRTDFYLPCGTGLSATAECCSANLDGLLELNCAAVPKTPTSGEHFVAICAAQGQEARCCLTVALGQGVKCQTPPGA</sequence>
<dbReference type="PANTHER" id="PTHR42341:SF1">
    <property type="entry name" value="HYDROPHOBIN"/>
    <property type="match status" value="1"/>
</dbReference>
<evidence type="ECO:0000256" key="3">
    <source>
        <dbReference type="SAM" id="SignalP"/>
    </source>
</evidence>
<dbReference type="STRING" id="1276538.A0A1X7S2A2"/>
<evidence type="ECO:0000256" key="2">
    <source>
        <dbReference type="ARBA" id="ARBA00023157"/>
    </source>
</evidence>
<comment type="similarity">
    <text evidence="1">Belongs to the cerato-ulmin hydrophobin family.</text>
</comment>
<dbReference type="Pfam" id="PF06766">
    <property type="entry name" value="Hydrophobin_2"/>
    <property type="match status" value="1"/>
</dbReference>
<name>A0A1X7S2A2_ZYMT9</name>
<dbReference type="CDD" id="cd23508">
    <property type="entry name" value="hydrophobin_II"/>
    <property type="match status" value="1"/>
</dbReference>
<keyword evidence="2" id="KW-1015">Disulfide bond</keyword>
<evidence type="ECO:0000313" key="4">
    <source>
        <dbReference type="EMBL" id="SMQ53775.1"/>
    </source>
</evidence>
<dbReference type="Proteomes" id="UP000215127">
    <property type="component" value="Chromosome 9"/>
</dbReference>
<dbReference type="GO" id="GO:0005576">
    <property type="term" value="C:extracellular region"/>
    <property type="evidence" value="ECO:0007669"/>
    <property type="project" value="InterPro"/>
</dbReference>
<dbReference type="PANTHER" id="PTHR42341">
    <property type="entry name" value="HYDROPHOBIN"/>
    <property type="match status" value="1"/>
</dbReference>
<evidence type="ECO:0008006" key="6">
    <source>
        <dbReference type="Google" id="ProtNLM"/>
    </source>
</evidence>
<dbReference type="Gene3D" id="3.20.120.10">
    <property type="entry name" value="Hydrophobin"/>
    <property type="match status" value="1"/>
</dbReference>
<dbReference type="EMBL" id="LT853700">
    <property type="protein sequence ID" value="SMQ53775.1"/>
    <property type="molecule type" value="Genomic_DNA"/>
</dbReference>
<dbReference type="AlphaFoldDB" id="A0A1X7S2A2"/>
<proteinExistence type="inferred from homology"/>